<evidence type="ECO:0000256" key="5">
    <source>
        <dbReference type="ARBA" id="ARBA00022553"/>
    </source>
</evidence>
<dbReference type="Proteomes" id="UP000002282">
    <property type="component" value="Chromosome 2R"/>
</dbReference>
<evidence type="ECO:0000256" key="15">
    <source>
        <dbReference type="ARBA" id="ARBA00023170"/>
    </source>
</evidence>
<dbReference type="GO" id="GO:0007435">
    <property type="term" value="P:salivary gland morphogenesis"/>
    <property type="evidence" value="ECO:0007669"/>
    <property type="project" value="EnsemblMetazoa"/>
</dbReference>
<evidence type="ECO:0000256" key="14">
    <source>
        <dbReference type="ARBA" id="ARBA00023137"/>
    </source>
</evidence>
<evidence type="ECO:0000256" key="10">
    <source>
        <dbReference type="ARBA" id="ARBA00022777"/>
    </source>
</evidence>
<dbReference type="GO" id="GO:0046982">
    <property type="term" value="F:protein heterodimerization activity"/>
    <property type="evidence" value="ECO:0007669"/>
    <property type="project" value="UniProtKB-ARBA"/>
</dbReference>
<dbReference type="OMA" id="YCWAMSA"/>
<proteinExistence type="predicted"/>
<evidence type="ECO:0000256" key="7">
    <source>
        <dbReference type="ARBA" id="ARBA00022692"/>
    </source>
</evidence>
<reference evidence="22 23" key="2">
    <citation type="journal article" date="2007" name="PLoS Biol.">
        <title>Principles of genome evolution in the Drosophila melanogaster species group.</title>
        <authorList>
            <person name="Ranz J.M."/>
            <person name="Maurin D."/>
            <person name="Chan Y.S."/>
            <person name="von Grotthuss M."/>
            <person name="Hillier L.W."/>
            <person name="Roote J."/>
            <person name="Ashburner M."/>
            <person name="Bergman C.M."/>
        </authorList>
    </citation>
    <scope>NUCLEOTIDE SEQUENCE [LARGE SCALE GENOMIC DNA]</scope>
    <source>
        <strain evidence="23">Tai18E2 / Tucson 14021-0261.01</strain>
    </source>
</reference>
<dbReference type="InterPro" id="IPR001245">
    <property type="entry name" value="Ser-Thr/Tyr_kinase_cat_dom"/>
</dbReference>
<feature type="signal peptide" evidence="19">
    <location>
        <begin position="1"/>
        <end position="41"/>
    </location>
</feature>
<organism evidence="22 23">
    <name type="scientific">Drosophila yakuba</name>
    <name type="common">Fruit fly</name>
    <dbReference type="NCBI Taxonomy" id="7245"/>
    <lineage>
        <taxon>Eukaryota</taxon>
        <taxon>Metazoa</taxon>
        <taxon>Ecdysozoa</taxon>
        <taxon>Arthropoda</taxon>
        <taxon>Hexapoda</taxon>
        <taxon>Insecta</taxon>
        <taxon>Pterygota</taxon>
        <taxon>Neoptera</taxon>
        <taxon>Endopterygota</taxon>
        <taxon>Diptera</taxon>
        <taxon>Brachycera</taxon>
        <taxon>Muscomorpha</taxon>
        <taxon>Ephydroidea</taxon>
        <taxon>Drosophilidae</taxon>
        <taxon>Drosophila</taxon>
        <taxon>Sophophora</taxon>
    </lineage>
</organism>
<evidence type="ECO:0000313" key="22">
    <source>
        <dbReference type="EMBL" id="EDW90398.1"/>
    </source>
</evidence>
<dbReference type="InterPro" id="IPR000719">
    <property type="entry name" value="Prot_kinase_dom"/>
</dbReference>
<evidence type="ECO:0000256" key="2">
    <source>
        <dbReference type="ARBA" id="ARBA00011902"/>
    </source>
</evidence>
<dbReference type="GO" id="GO:0160175">
    <property type="term" value="P:somatic muscle attachment to chitin-based cuticle"/>
    <property type="evidence" value="ECO:0007669"/>
    <property type="project" value="EnsemblMetazoa"/>
</dbReference>
<keyword evidence="14" id="KW-0829">Tyrosine-protein kinase</keyword>
<reference evidence="22 23" key="1">
    <citation type="journal article" date="2007" name="Nature">
        <title>Evolution of genes and genomes on the Drosophila phylogeny.</title>
        <authorList>
            <consortium name="Drosophila 12 Genomes Consortium"/>
            <person name="Clark A.G."/>
            <person name="Eisen M.B."/>
            <person name="Smith D.R."/>
            <person name="Bergman C.M."/>
            <person name="Oliver B."/>
            <person name="Markow T.A."/>
            <person name="Kaufman T.C."/>
            <person name="Kellis M."/>
            <person name="Gelbart W."/>
            <person name="Iyer V.N."/>
            <person name="Pollard D.A."/>
            <person name="Sackton T.B."/>
            <person name="Larracuente A.M."/>
            <person name="Singh N.D."/>
            <person name="Abad J.P."/>
            <person name="Abt D.N."/>
            <person name="Adryan B."/>
            <person name="Aguade M."/>
            <person name="Akashi H."/>
            <person name="Anderson W.W."/>
            <person name="Aquadro C.F."/>
            <person name="Ardell D.H."/>
            <person name="Arguello R."/>
            <person name="Artieri C.G."/>
            <person name="Barbash D.A."/>
            <person name="Barker D."/>
            <person name="Barsanti P."/>
            <person name="Batterham P."/>
            <person name="Batzoglou S."/>
            <person name="Begun D."/>
            <person name="Bhutkar A."/>
            <person name="Blanco E."/>
            <person name="Bosak S.A."/>
            <person name="Bradley R.K."/>
            <person name="Brand A.D."/>
            <person name="Brent M.R."/>
            <person name="Brooks A.N."/>
            <person name="Brown R.H."/>
            <person name="Butlin R.K."/>
            <person name="Caggese C."/>
            <person name="Calvi B.R."/>
            <person name="Bernardo de Carvalho A."/>
            <person name="Caspi A."/>
            <person name="Castrezana S."/>
            <person name="Celniker S.E."/>
            <person name="Chang J.L."/>
            <person name="Chapple C."/>
            <person name="Chatterji S."/>
            <person name="Chinwalla A."/>
            <person name="Civetta A."/>
            <person name="Clifton S.W."/>
            <person name="Comeron J.M."/>
            <person name="Costello J.C."/>
            <person name="Coyne J.A."/>
            <person name="Daub J."/>
            <person name="David R.G."/>
            <person name="Delcher A.L."/>
            <person name="Delehaunty K."/>
            <person name="Do C.B."/>
            <person name="Ebling H."/>
            <person name="Edwards K."/>
            <person name="Eickbush T."/>
            <person name="Evans J.D."/>
            <person name="Filipski A."/>
            <person name="Findeiss S."/>
            <person name="Freyhult E."/>
            <person name="Fulton L."/>
            <person name="Fulton R."/>
            <person name="Garcia A.C."/>
            <person name="Gardiner A."/>
            <person name="Garfield D.A."/>
            <person name="Garvin B.E."/>
            <person name="Gibson G."/>
            <person name="Gilbert D."/>
            <person name="Gnerre S."/>
            <person name="Godfrey J."/>
            <person name="Good R."/>
            <person name="Gotea V."/>
            <person name="Gravely B."/>
            <person name="Greenberg A.J."/>
            <person name="Griffiths-Jones S."/>
            <person name="Gross S."/>
            <person name="Guigo R."/>
            <person name="Gustafson E.A."/>
            <person name="Haerty W."/>
            <person name="Hahn M.W."/>
            <person name="Halligan D.L."/>
            <person name="Halpern A.L."/>
            <person name="Halter G.M."/>
            <person name="Han M.V."/>
            <person name="Heger A."/>
            <person name="Hillier L."/>
            <person name="Hinrichs A.S."/>
            <person name="Holmes I."/>
            <person name="Hoskins R.A."/>
            <person name="Hubisz M.J."/>
            <person name="Hultmark D."/>
            <person name="Huntley M.A."/>
            <person name="Jaffe D.B."/>
            <person name="Jagadeeshan S."/>
            <person name="Jeck W.R."/>
            <person name="Johnson J."/>
            <person name="Jones C.D."/>
            <person name="Jordan W.C."/>
            <person name="Karpen G.H."/>
            <person name="Kataoka E."/>
            <person name="Keightley P.D."/>
            <person name="Kheradpour P."/>
            <person name="Kirkness E.F."/>
            <person name="Koerich L.B."/>
            <person name="Kristiansen K."/>
            <person name="Kudrna D."/>
            <person name="Kulathinal R.J."/>
            <person name="Kumar S."/>
            <person name="Kwok R."/>
            <person name="Lander E."/>
            <person name="Langley C.H."/>
            <person name="Lapoint R."/>
            <person name="Lazzaro B.P."/>
            <person name="Lee S.J."/>
            <person name="Levesque L."/>
            <person name="Li R."/>
            <person name="Lin C.F."/>
            <person name="Lin M.F."/>
            <person name="Lindblad-Toh K."/>
            <person name="Llopart A."/>
            <person name="Long M."/>
            <person name="Low L."/>
            <person name="Lozovsky E."/>
            <person name="Lu J."/>
            <person name="Luo M."/>
            <person name="Machado C.A."/>
            <person name="Makalowski W."/>
            <person name="Marzo M."/>
            <person name="Matsuda M."/>
            <person name="Matzkin L."/>
            <person name="McAllister B."/>
            <person name="McBride C.S."/>
            <person name="McKernan B."/>
            <person name="McKernan K."/>
            <person name="Mendez-Lago M."/>
            <person name="Minx P."/>
            <person name="Mollenhauer M.U."/>
            <person name="Montooth K."/>
            <person name="Mount S.M."/>
            <person name="Mu X."/>
            <person name="Myers E."/>
            <person name="Negre B."/>
            <person name="Newfeld S."/>
            <person name="Nielsen R."/>
            <person name="Noor M.A."/>
            <person name="O'Grady P."/>
            <person name="Pachter L."/>
            <person name="Papaceit M."/>
            <person name="Parisi M.J."/>
            <person name="Parisi M."/>
            <person name="Parts L."/>
            <person name="Pedersen J.S."/>
            <person name="Pesole G."/>
            <person name="Phillippy A.M."/>
            <person name="Ponting C.P."/>
            <person name="Pop M."/>
            <person name="Porcelli D."/>
            <person name="Powell J.R."/>
            <person name="Prohaska S."/>
            <person name="Pruitt K."/>
            <person name="Puig M."/>
            <person name="Quesneville H."/>
            <person name="Ram K.R."/>
            <person name="Rand D."/>
            <person name="Rasmussen M.D."/>
            <person name="Reed L.K."/>
            <person name="Reenan R."/>
            <person name="Reily A."/>
            <person name="Remington K.A."/>
            <person name="Rieger T.T."/>
            <person name="Ritchie M.G."/>
            <person name="Robin C."/>
            <person name="Rogers Y.H."/>
            <person name="Rohde C."/>
            <person name="Rozas J."/>
            <person name="Rubenfield M.J."/>
            <person name="Ruiz A."/>
            <person name="Russo S."/>
            <person name="Salzberg S.L."/>
            <person name="Sanchez-Gracia A."/>
            <person name="Saranga D.J."/>
            <person name="Sato H."/>
            <person name="Schaeffer S.W."/>
            <person name="Schatz M.C."/>
            <person name="Schlenke T."/>
            <person name="Schwartz R."/>
            <person name="Segarra C."/>
            <person name="Singh R.S."/>
            <person name="Sirot L."/>
            <person name="Sirota M."/>
            <person name="Sisneros N.B."/>
            <person name="Smith C.D."/>
            <person name="Smith T.F."/>
            <person name="Spieth J."/>
            <person name="Stage D.E."/>
            <person name="Stark A."/>
            <person name="Stephan W."/>
            <person name="Strausberg R.L."/>
            <person name="Strempel S."/>
            <person name="Sturgill D."/>
            <person name="Sutton G."/>
            <person name="Sutton G.G."/>
            <person name="Tao W."/>
            <person name="Teichmann S."/>
            <person name="Tobari Y.N."/>
            <person name="Tomimura Y."/>
            <person name="Tsolas J.M."/>
            <person name="Valente V.L."/>
            <person name="Venter E."/>
            <person name="Venter J.C."/>
            <person name="Vicario S."/>
            <person name="Vieira F.G."/>
            <person name="Vilella A.J."/>
            <person name="Villasante A."/>
            <person name="Walenz B."/>
            <person name="Wang J."/>
            <person name="Wasserman M."/>
            <person name="Watts T."/>
            <person name="Wilson D."/>
            <person name="Wilson R.K."/>
            <person name="Wing R.A."/>
            <person name="Wolfner M.F."/>
            <person name="Wong A."/>
            <person name="Wong G.K."/>
            <person name="Wu C.I."/>
            <person name="Wu G."/>
            <person name="Yamamoto D."/>
            <person name="Yang H.P."/>
            <person name="Yang S.P."/>
            <person name="Yorke J.A."/>
            <person name="Yoshida K."/>
            <person name="Zdobnov E."/>
            <person name="Zhang P."/>
            <person name="Zhang Y."/>
            <person name="Zimin A.V."/>
            <person name="Baldwin J."/>
            <person name="Abdouelleil A."/>
            <person name="Abdulkadir J."/>
            <person name="Abebe A."/>
            <person name="Abera B."/>
            <person name="Abreu J."/>
            <person name="Acer S.C."/>
            <person name="Aftuck L."/>
            <person name="Alexander A."/>
            <person name="An P."/>
            <person name="Anderson E."/>
            <person name="Anderson S."/>
            <person name="Arachi H."/>
            <person name="Azer M."/>
            <person name="Bachantsang P."/>
            <person name="Barry A."/>
            <person name="Bayul T."/>
            <person name="Berlin A."/>
            <person name="Bessette D."/>
            <person name="Bloom T."/>
            <person name="Blye J."/>
            <person name="Boguslavskiy L."/>
            <person name="Bonnet C."/>
            <person name="Boukhgalter B."/>
            <person name="Bourzgui I."/>
            <person name="Brown A."/>
            <person name="Cahill P."/>
            <person name="Channer S."/>
            <person name="Cheshatsang Y."/>
            <person name="Chuda L."/>
            <person name="Citroen M."/>
            <person name="Collymore A."/>
            <person name="Cooke P."/>
            <person name="Costello M."/>
            <person name="D'Aco K."/>
            <person name="Daza R."/>
            <person name="De Haan G."/>
            <person name="DeGray S."/>
            <person name="DeMaso C."/>
            <person name="Dhargay N."/>
            <person name="Dooley K."/>
            <person name="Dooley E."/>
            <person name="Doricent M."/>
            <person name="Dorje P."/>
            <person name="Dorjee K."/>
            <person name="Dupes A."/>
            <person name="Elong R."/>
            <person name="Falk J."/>
            <person name="Farina A."/>
            <person name="Faro S."/>
            <person name="Ferguson D."/>
            <person name="Fisher S."/>
            <person name="Foley C.D."/>
            <person name="Franke A."/>
            <person name="Friedrich D."/>
            <person name="Gadbois L."/>
            <person name="Gearin G."/>
            <person name="Gearin C.R."/>
            <person name="Giannoukos G."/>
            <person name="Goode T."/>
            <person name="Graham J."/>
            <person name="Grandbois E."/>
            <person name="Grewal S."/>
            <person name="Gyaltsen K."/>
            <person name="Hafez N."/>
            <person name="Hagos B."/>
            <person name="Hall J."/>
            <person name="Henson C."/>
            <person name="Hollinger A."/>
            <person name="Honan T."/>
            <person name="Huard M.D."/>
            <person name="Hughes L."/>
            <person name="Hurhula B."/>
            <person name="Husby M.E."/>
            <person name="Kamat A."/>
            <person name="Kanga B."/>
            <person name="Kashin S."/>
            <person name="Khazanovich D."/>
            <person name="Kisner P."/>
            <person name="Lance K."/>
            <person name="Lara M."/>
            <person name="Lee W."/>
            <person name="Lennon N."/>
            <person name="Letendre F."/>
            <person name="LeVine R."/>
            <person name="Lipovsky A."/>
            <person name="Liu X."/>
            <person name="Liu J."/>
            <person name="Liu S."/>
            <person name="Lokyitsang T."/>
            <person name="Lokyitsang Y."/>
            <person name="Lubonja R."/>
            <person name="Lui A."/>
            <person name="MacDonald P."/>
            <person name="Magnisalis V."/>
            <person name="Maru K."/>
            <person name="Matthews C."/>
            <person name="McCusker W."/>
            <person name="McDonough S."/>
            <person name="Mehta T."/>
            <person name="Meldrim J."/>
            <person name="Meneus L."/>
            <person name="Mihai O."/>
            <person name="Mihalev A."/>
            <person name="Mihova T."/>
            <person name="Mittelman R."/>
            <person name="Mlenga V."/>
            <person name="Montmayeur A."/>
            <person name="Mulrain L."/>
            <person name="Navidi A."/>
            <person name="Naylor J."/>
            <person name="Negash T."/>
            <person name="Nguyen T."/>
            <person name="Nguyen N."/>
            <person name="Nicol R."/>
            <person name="Norbu C."/>
            <person name="Norbu N."/>
            <person name="Novod N."/>
            <person name="O'Neill B."/>
            <person name="Osman S."/>
            <person name="Markiewicz E."/>
            <person name="Oyono O.L."/>
            <person name="Patti C."/>
            <person name="Phunkhang P."/>
            <person name="Pierre F."/>
            <person name="Priest M."/>
            <person name="Raghuraman S."/>
            <person name="Rege F."/>
            <person name="Reyes R."/>
            <person name="Rise C."/>
            <person name="Rogov P."/>
            <person name="Ross K."/>
            <person name="Ryan E."/>
            <person name="Settipalli S."/>
            <person name="Shea T."/>
            <person name="Sherpa N."/>
            <person name="Shi L."/>
            <person name="Shih D."/>
            <person name="Sparrow T."/>
            <person name="Spaulding J."/>
            <person name="Stalker J."/>
            <person name="Stange-Thomann N."/>
            <person name="Stavropoulos S."/>
            <person name="Stone C."/>
            <person name="Strader C."/>
            <person name="Tesfaye S."/>
            <person name="Thomson T."/>
            <person name="Thoulutsang Y."/>
            <person name="Thoulutsang D."/>
            <person name="Topham K."/>
            <person name="Topping I."/>
            <person name="Tsamla T."/>
            <person name="Vassiliev H."/>
            <person name="Vo A."/>
            <person name="Wangchuk T."/>
            <person name="Wangdi T."/>
            <person name="Weiand M."/>
            <person name="Wilkinson J."/>
            <person name="Wilson A."/>
            <person name="Yadav S."/>
            <person name="Young G."/>
            <person name="Yu Q."/>
            <person name="Zembek L."/>
            <person name="Zhong D."/>
            <person name="Zimmer A."/>
            <person name="Zwirko Z."/>
            <person name="Jaffe D.B."/>
            <person name="Alvarez P."/>
            <person name="Brockman W."/>
            <person name="Butler J."/>
            <person name="Chin C."/>
            <person name="Gnerre S."/>
            <person name="Grabherr M."/>
            <person name="Kleber M."/>
            <person name="Mauceli E."/>
            <person name="MacCallum I."/>
        </authorList>
    </citation>
    <scope>NUCLEOTIDE SEQUENCE [LARGE SCALE GENOMIC DNA]</scope>
    <source>
        <strain evidence="23">Tai18E2 / Tucson 14021-0261.01</strain>
    </source>
</reference>
<dbReference type="InterPro" id="IPR050122">
    <property type="entry name" value="RTK"/>
</dbReference>
<dbReference type="SMART" id="SM00469">
    <property type="entry name" value="WIF"/>
    <property type="match status" value="1"/>
</dbReference>
<evidence type="ECO:0000256" key="9">
    <source>
        <dbReference type="ARBA" id="ARBA00022741"/>
    </source>
</evidence>
<dbReference type="SUPFAM" id="SSF56112">
    <property type="entry name" value="Protein kinase-like (PK-like)"/>
    <property type="match status" value="1"/>
</dbReference>
<dbReference type="FunFam" id="2.60.40.2170:FF:000005">
    <property type="entry name" value="tyrosine-protein kinase Drl"/>
    <property type="match status" value="1"/>
</dbReference>
<comment type="subcellular location">
    <subcellularLocation>
        <location evidence="1">Cell membrane</location>
        <topology evidence="1">Single-pass membrane protein</topology>
    </subcellularLocation>
</comment>
<sequence>MESANKCGKSATTRNCTVKMSGWKIWVLSLLALTALHLRSGSEVAAHLNVFLNPVEVMRLLGVSAEVYYVREGHINNYALNFIVPVPANVKDISFTWQSLAGRGLPYSINVVSSDQEVLPRPAINVSHSGEIPTSIQTWSIALKCSGLKAAEVDVTVSLEVVLNRSLNNVTHLVFRRKKICLVNDSAEDLSEDVDDPQLLETVMLPPTGLITLVVGVSVAMGSVCLLLMIAYCVKGAANKRQHHQHGGQPMRTSSFQRLNTHPPCQSSMGSAAYMTPSIIAPIHGSSLPRKVPVSVEQQHPEELHRRISELTVERCRVRLSSLLQEGTFGRVYRGTYNDTQDVLVKTVAQHASQMQVLLLLQEGMLLYGASHPGILSVLGVSIEDHTTPFVLYPALNNTRNLKQFLLDPACARTVTTIQIVMMASQLSMALDHLHSHGVVHKDIATRNCVIDDQLRVKLSDSSLSRDLFPSDYNCLGDSENSSVKWMSLEALQHKQFSEASDSWAFGVLMWELCTSAKQPYAEVDPFEMEHYLKDGYRLAQPFNCPDELFTIMAYCWALLPAERPTFAQLQSCLSEFYSQITRYV</sequence>
<dbReference type="Pfam" id="PF02019">
    <property type="entry name" value="WIF"/>
    <property type="match status" value="1"/>
</dbReference>
<keyword evidence="12 18" id="KW-1133">Transmembrane helix</keyword>
<gene>
    <name evidence="22" type="primary">Dyak\GE12658</name>
    <name evidence="22" type="synonym">dyak_GLEANR_12893</name>
    <name evidence="22" type="synonym">GE12658</name>
    <name evidence="22" type="ORF">Dyak_GE12658</name>
</gene>
<feature type="region of interest" description="Disordered" evidence="17">
    <location>
        <begin position="242"/>
        <end position="262"/>
    </location>
</feature>
<name>B4PAJ0_DROYA</name>
<dbReference type="GO" id="GO:0043235">
    <property type="term" value="C:receptor complex"/>
    <property type="evidence" value="ECO:0007669"/>
    <property type="project" value="EnsemblMetazoa"/>
</dbReference>
<keyword evidence="9" id="KW-0547">Nucleotide-binding</keyword>
<keyword evidence="4" id="KW-1003">Cell membrane</keyword>
<dbReference type="Gene3D" id="2.60.40.2170">
    <property type="entry name" value="Wnt, WIF domain"/>
    <property type="match status" value="1"/>
</dbReference>
<dbReference type="OrthoDB" id="535945at2759"/>
<keyword evidence="15" id="KW-0675">Receptor</keyword>
<evidence type="ECO:0000256" key="13">
    <source>
        <dbReference type="ARBA" id="ARBA00023136"/>
    </source>
</evidence>
<dbReference type="PRINTS" id="PR00109">
    <property type="entry name" value="TYRKINASE"/>
</dbReference>
<dbReference type="EC" id="2.7.10.1" evidence="2"/>
<dbReference type="InterPro" id="IPR008266">
    <property type="entry name" value="Tyr_kinase_AS"/>
</dbReference>
<evidence type="ECO:0000256" key="8">
    <source>
        <dbReference type="ARBA" id="ARBA00022729"/>
    </source>
</evidence>
<evidence type="ECO:0000256" key="3">
    <source>
        <dbReference type="ARBA" id="ARBA00022473"/>
    </source>
</evidence>
<keyword evidence="16" id="KW-0325">Glycoprotein</keyword>
<keyword evidence="10" id="KW-0418">Kinase</keyword>
<evidence type="ECO:0000256" key="18">
    <source>
        <dbReference type="SAM" id="Phobius"/>
    </source>
</evidence>
<keyword evidence="11" id="KW-0067">ATP-binding</keyword>
<feature type="transmembrane region" description="Helical" evidence="18">
    <location>
        <begin position="210"/>
        <end position="234"/>
    </location>
</feature>
<keyword evidence="5" id="KW-0597">Phosphoprotein</keyword>
<feature type="chain" id="PRO_5002817789" description="receptor protein-tyrosine kinase" evidence="19">
    <location>
        <begin position="42"/>
        <end position="585"/>
    </location>
</feature>
<dbReference type="GO" id="GO:0010976">
    <property type="term" value="P:positive regulation of neuron projection development"/>
    <property type="evidence" value="ECO:0007669"/>
    <property type="project" value="TreeGrafter"/>
</dbReference>
<dbReference type="InterPro" id="IPR003306">
    <property type="entry name" value="WIF"/>
</dbReference>
<feature type="domain" description="Protein kinase" evidence="20">
    <location>
        <begin position="318"/>
        <end position="578"/>
    </location>
</feature>
<dbReference type="Pfam" id="PF07714">
    <property type="entry name" value="PK_Tyr_Ser-Thr"/>
    <property type="match status" value="1"/>
</dbReference>
<dbReference type="FunFam" id="3.30.200.20:FF:000502">
    <property type="entry name" value="Tyrosine-protein kinase Drl"/>
    <property type="match status" value="1"/>
</dbReference>
<feature type="compositionally biased region" description="Polar residues" evidence="17">
    <location>
        <begin position="251"/>
        <end position="262"/>
    </location>
</feature>
<dbReference type="PANTHER" id="PTHR24416:SF349">
    <property type="entry name" value="TYROSINE-PROTEIN KINASE RYK"/>
    <property type="match status" value="1"/>
</dbReference>
<dbReference type="eggNOG" id="KOG1024">
    <property type="taxonomic scope" value="Eukaryota"/>
</dbReference>
<evidence type="ECO:0000256" key="4">
    <source>
        <dbReference type="ARBA" id="ARBA00022475"/>
    </source>
</evidence>
<evidence type="ECO:0000259" key="21">
    <source>
        <dbReference type="PROSITE" id="PS50814"/>
    </source>
</evidence>
<evidence type="ECO:0000256" key="6">
    <source>
        <dbReference type="ARBA" id="ARBA00022679"/>
    </source>
</evidence>
<dbReference type="PhylomeDB" id="B4PAJ0"/>
<dbReference type="PROSITE" id="PS00109">
    <property type="entry name" value="PROTEIN_KINASE_TYR"/>
    <property type="match status" value="1"/>
</dbReference>
<dbReference type="PROSITE" id="PS50814">
    <property type="entry name" value="WIF"/>
    <property type="match status" value="1"/>
</dbReference>
<keyword evidence="8 19" id="KW-0732">Signal</keyword>
<dbReference type="KEGG" id="dya:Dyak_GE12658"/>
<evidence type="ECO:0000256" key="16">
    <source>
        <dbReference type="ARBA" id="ARBA00023180"/>
    </source>
</evidence>
<keyword evidence="3" id="KW-0217">Developmental protein</keyword>
<dbReference type="PROSITE" id="PS50011">
    <property type="entry name" value="PROTEIN_KINASE_DOM"/>
    <property type="match status" value="1"/>
</dbReference>
<dbReference type="Gene3D" id="3.30.200.20">
    <property type="entry name" value="Phosphorylase Kinase, domain 1"/>
    <property type="match status" value="1"/>
</dbReference>
<dbReference type="GO" id="GO:0005524">
    <property type="term" value="F:ATP binding"/>
    <property type="evidence" value="ECO:0007669"/>
    <property type="project" value="UniProtKB-KW"/>
</dbReference>
<dbReference type="InterPro" id="IPR038677">
    <property type="entry name" value="WIF_sf"/>
</dbReference>
<dbReference type="HOGENOM" id="CLU_000288_7_36_1"/>
<feature type="domain" description="WIF" evidence="21">
    <location>
        <begin position="50"/>
        <end position="181"/>
    </location>
</feature>
<evidence type="ECO:0000259" key="20">
    <source>
        <dbReference type="PROSITE" id="PS50011"/>
    </source>
</evidence>
<evidence type="ECO:0000256" key="12">
    <source>
        <dbReference type="ARBA" id="ARBA00022989"/>
    </source>
</evidence>
<dbReference type="EMBL" id="CM000158">
    <property type="protein sequence ID" value="EDW90398.1"/>
    <property type="molecule type" value="Genomic_DNA"/>
</dbReference>
<dbReference type="GO" id="GO:0051897">
    <property type="term" value="P:positive regulation of phosphatidylinositol 3-kinase/protein kinase B signal transduction"/>
    <property type="evidence" value="ECO:0007669"/>
    <property type="project" value="TreeGrafter"/>
</dbReference>
<protein>
    <recommendedName>
        <fullName evidence="2">receptor protein-tyrosine kinase</fullName>
        <ecNumber evidence="2">2.7.10.1</ecNumber>
    </recommendedName>
</protein>
<evidence type="ECO:0000256" key="1">
    <source>
        <dbReference type="ARBA" id="ARBA00004162"/>
    </source>
</evidence>
<dbReference type="AlphaFoldDB" id="B4PAJ0"/>
<keyword evidence="13 18" id="KW-0472">Membrane</keyword>
<dbReference type="FunFam" id="1.10.510.10:FF:000165">
    <property type="entry name" value="Tyrosine-protein kinase RYK"/>
    <property type="match status" value="1"/>
</dbReference>
<dbReference type="PANTHER" id="PTHR24416">
    <property type="entry name" value="TYROSINE-PROTEIN KINASE RECEPTOR"/>
    <property type="match status" value="1"/>
</dbReference>
<accession>B4PAJ0</accession>
<evidence type="ECO:0000256" key="11">
    <source>
        <dbReference type="ARBA" id="ARBA00022840"/>
    </source>
</evidence>
<dbReference type="GO" id="GO:0007169">
    <property type="term" value="P:cell surface receptor protein tyrosine kinase signaling pathway"/>
    <property type="evidence" value="ECO:0007669"/>
    <property type="project" value="TreeGrafter"/>
</dbReference>
<keyword evidence="7 18" id="KW-0812">Transmembrane</keyword>
<dbReference type="InterPro" id="IPR011009">
    <property type="entry name" value="Kinase-like_dom_sf"/>
</dbReference>
<dbReference type="GO" id="GO:0005886">
    <property type="term" value="C:plasma membrane"/>
    <property type="evidence" value="ECO:0007669"/>
    <property type="project" value="UniProtKB-SubCell"/>
</dbReference>
<dbReference type="GO" id="GO:0004714">
    <property type="term" value="F:transmembrane receptor protein tyrosine kinase activity"/>
    <property type="evidence" value="ECO:0007669"/>
    <property type="project" value="UniProtKB-EC"/>
</dbReference>
<dbReference type="SMR" id="B4PAJ0"/>
<dbReference type="GO" id="GO:0007411">
    <property type="term" value="P:axon guidance"/>
    <property type="evidence" value="ECO:0007669"/>
    <property type="project" value="EnsemblMetazoa"/>
</dbReference>
<keyword evidence="23" id="KW-1185">Reference proteome</keyword>
<evidence type="ECO:0000313" key="23">
    <source>
        <dbReference type="Proteomes" id="UP000002282"/>
    </source>
</evidence>
<dbReference type="Gene3D" id="1.10.510.10">
    <property type="entry name" value="Transferase(Phosphotransferase) domain 1"/>
    <property type="match status" value="1"/>
</dbReference>
<evidence type="ECO:0000256" key="19">
    <source>
        <dbReference type="SAM" id="SignalP"/>
    </source>
</evidence>
<keyword evidence="6 22" id="KW-0808">Transferase</keyword>
<evidence type="ECO:0000256" key="17">
    <source>
        <dbReference type="SAM" id="MobiDB-lite"/>
    </source>
</evidence>